<comment type="caution">
    <text evidence="1">The sequence shown here is derived from an EMBL/GenBank/DDBJ whole genome shotgun (WGS) entry which is preliminary data.</text>
</comment>
<protein>
    <submittedName>
        <fullName evidence="1">Uncharacterized protein</fullName>
    </submittedName>
</protein>
<sequence>MGRCCAMLTISISATTEPCDEHSGRYAQLCQLVTCLCQKHTLQSSYISASVTSSVEFSSIASVAVRTRWTAGNMDYRFSSRSLWRDKTLAELPCPPACRSVRPPGMTKTLGTVLHYRNCTMGHNMNHRHSSQNPGRPMLEWLQFHLQHLGLVRDKSTLVAHNTFRNNIALLELKIRHDVLENYTLWQYNTQFWLTWIIFLLTYLSVTERTAAYLVIIRPGTNSIRIRRCPLPNFLKQLRHKFPWLTCFCQQVLNCLTPTCHNMRTETLLSSTDGKISTHDTGDLCYMNLLFNQEKCERY</sequence>
<keyword evidence="2" id="KW-1185">Reference proteome</keyword>
<reference evidence="1 2" key="1">
    <citation type="submission" date="2021-06" db="EMBL/GenBank/DDBJ databases">
        <authorList>
            <person name="Palmer J.M."/>
        </authorList>
    </citation>
    <scope>NUCLEOTIDE SEQUENCE [LARGE SCALE GENOMIC DNA]</scope>
    <source>
        <strain evidence="1 2">GA_2019</strain>
        <tissue evidence="1">Muscle</tissue>
    </source>
</reference>
<dbReference type="EMBL" id="JAHRIO010075554">
    <property type="protein sequence ID" value="MEQ2183350.1"/>
    <property type="molecule type" value="Genomic_DNA"/>
</dbReference>
<dbReference type="Proteomes" id="UP001476798">
    <property type="component" value="Unassembled WGS sequence"/>
</dbReference>
<proteinExistence type="predicted"/>
<name>A0ABV0PIN8_9TELE</name>
<accession>A0ABV0PIN8</accession>
<evidence type="ECO:0000313" key="2">
    <source>
        <dbReference type="Proteomes" id="UP001476798"/>
    </source>
</evidence>
<gene>
    <name evidence="1" type="ORF">GOODEAATRI_031780</name>
</gene>
<evidence type="ECO:0000313" key="1">
    <source>
        <dbReference type="EMBL" id="MEQ2183350.1"/>
    </source>
</evidence>
<organism evidence="1 2">
    <name type="scientific">Goodea atripinnis</name>
    <dbReference type="NCBI Taxonomy" id="208336"/>
    <lineage>
        <taxon>Eukaryota</taxon>
        <taxon>Metazoa</taxon>
        <taxon>Chordata</taxon>
        <taxon>Craniata</taxon>
        <taxon>Vertebrata</taxon>
        <taxon>Euteleostomi</taxon>
        <taxon>Actinopterygii</taxon>
        <taxon>Neopterygii</taxon>
        <taxon>Teleostei</taxon>
        <taxon>Neoteleostei</taxon>
        <taxon>Acanthomorphata</taxon>
        <taxon>Ovalentaria</taxon>
        <taxon>Atherinomorphae</taxon>
        <taxon>Cyprinodontiformes</taxon>
        <taxon>Goodeidae</taxon>
        <taxon>Goodea</taxon>
    </lineage>
</organism>